<dbReference type="Pfam" id="PF00534">
    <property type="entry name" value="Glycos_transf_1"/>
    <property type="match status" value="1"/>
</dbReference>
<keyword evidence="6" id="KW-1185">Reference proteome</keyword>
<gene>
    <name evidence="5" type="ORF">IW256_000938</name>
</gene>
<reference evidence="5" key="1">
    <citation type="submission" date="2020-11" db="EMBL/GenBank/DDBJ databases">
        <title>Sequencing the genomes of 1000 actinobacteria strains.</title>
        <authorList>
            <person name="Klenk H.-P."/>
        </authorList>
    </citation>
    <scope>NUCLEOTIDE SEQUENCE</scope>
    <source>
        <strain evidence="5">DSM 43175</strain>
    </source>
</reference>
<keyword evidence="2" id="KW-0808">Transferase</keyword>
<dbReference type="InterPro" id="IPR028098">
    <property type="entry name" value="Glyco_trans_4-like_N"/>
</dbReference>
<dbReference type="GO" id="GO:0016757">
    <property type="term" value="F:glycosyltransferase activity"/>
    <property type="evidence" value="ECO:0007669"/>
    <property type="project" value="UniProtKB-KW"/>
</dbReference>
<protein>
    <submittedName>
        <fullName evidence="5">Glycosyltransferase involved in cell wall biosynthesis</fullName>
    </submittedName>
</protein>
<dbReference type="Gene3D" id="3.40.50.2000">
    <property type="entry name" value="Glycogen Phosphorylase B"/>
    <property type="match status" value="2"/>
</dbReference>
<accession>A0A931GGX8</accession>
<organism evidence="5 6">
    <name type="scientific">Actinomadura viridis</name>
    <dbReference type="NCBI Taxonomy" id="58110"/>
    <lineage>
        <taxon>Bacteria</taxon>
        <taxon>Bacillati</taxon>
        <taxon>Actinomycetota</taxon>
        <taxon>Actinomycetes</taxon>
        <taxon>Streptosporangiales</taxon>
        <taxon>Thermomonosporaceae</taxon>
        <taxon>Actinomadura</taxon>
    </lineage>
</organism>
<dbReference type="RefSeq" id="WP_197009765.1">
    <property type="nucleotide sequence ID" value="NZ_BAABES010000007.1"/>
</dbReference>
<name>A0A931GGX8_9ACTN</name>
<evidence type="ECO:0000313" key="6">
    <source>
        <dbReference type="Proteomes" id="UP000614047"/>
    </source>
</evidence>
<proteinExistence type="predicted"/>
<dbReference type="PANTHER" id="PTHR12526">
    <property type="entry name" value="GLYCOSYLTRANSFERASE"/>
    <property type="match status" value="1"/>
</dbReference>
<dbReference type="Proteomes" id="UP000614047">
    <property type="component" value="Unassembled WGS sequence"/>
</dbReference>
<evidence type="ECO:0000259" key="3">
    <source>
        <dbReference type="Pfam" id="PF00534"/>
    </source>
</evidence>
<comment type="caution">
    <text evidence="5">The sequence shown here is derived from an EMBL/GenBank/DDBJ whole genome shotgun (WGS) entry which is preliminary data.</text>
</comment>
<dbReference type="PANTHER" id="PTHR12526:SF630">
    <property type="entry name" value="GLYCOSYLTRANSFERASE"/>
    <property type="match status" value="1"/>
</dbReference>
<keyword evidence="1" id="KW-0328">Glycosyltransferase</keyword>
<dbReference type="InterPro" id="IPR001296">
    <property type="entry name" value="Glyco_trans_1"/>
</dbReference>
<feature type="domain" description="Glycosyltransferase subfamily 4-like N-terminal" evidence="4">
    <location>
        <begin position="19"/>
        <end position="182"/>
    </location>
</feature>
<dbReference type="EMBL" id="JADOUA010000001">
    <property type="protein sequence ID" value="MBG6086825.1"/>
    <property type="molecule type" value="Genomic_DNA"/>
</dbReference>
<dbReference type="AlphaFoldDB" id="A0A931GGX8"/>
<evidence type="ECO:0000256" key="2">
    <source>
        <dbReference type="ARBA" id="ARBA00022679"/>
    </source>
</evidence>
<feature type="domain" description="Glycosyl transferase family 1" evidence="3">
    <location>
        <begin position="208"/>
        <end position="360"/>
    </location>
</feature>
<dbReference type="SUPFAM" id="SSF53756">
    <property type="entry name" value="UDP-Glycosyltransferase/glycogen phosphorylase"/>
    <property type="match status" value="1"/>
</dbReference>
<evidence type="ECO:0000259" key="4">
    <source>
        <dbReference type="Pfam" id="PF13439"/>
    </source>
</evidence>
<dbReference type="Pfam" id="PF13439">
    <property type="entry name" value="Glyco_transf_4"/>
    <property type="match status" value="1"/>
</dbReference>
<evidence type="ECO:0000313" key="5">
    <source>
        <dbReference type="EMBL" id="MBG6086825.1"/>
    </source>
</evidence>
<sequence length="418" mass="45099">MGDRRRDVFIVCNNVEDLGGVQRWAHDMGRLLAGRGHRVTLVGVRRSEAPHDYGRDPPYAVEALHERWTLPALPWSPRGPLGRADLRARLRDGRRAAAVRLGAERLSALLRRARPGAVLIVAQVWAMEWVRLADTRGLPVVGMSHESYEASRGSSRYERVKEHFAGADRLLALTAEDADGWAGDGLTNAGHMPNPLRVVPGRRPVPRAPVIACVGRLSHEKGVDLAIESWAMIADGCPSWRLRVYGAGPREAALRDLAARLGAGGSVEFAGVARDVPEELSRVSVFALPSRREGFPTALLEAMAVGLPAVAFDCAPGVRDLITDGVDGLLARPGDTVGFAAGLQSLVDDPGLRERLGGAAARSVRRFDPDIVLDRWERLFDLLRPGGPPRARPGGVDLITEGGMDLGRPARPALPYGP</sequence>
<evidence type="ECO:0000256" key="1">
    <source>
        <dbReference type="ARBA" id="ARBA00022676"/>
    </source>
</evidence>